<dbReference type="PANTHER" id="PTHR34836:SF7">
    <property type="entry name" value="RECEPTOR LIGAND BINDING REGION DOMAIN-CONTAINING PROTEIN"/>
    <property type="match status" value="1"/>
</dbReference>
<dbReference type="GO" id="GO:0015276">
    <property type="term" value="F:ligand-gated monoatomic ion channel activity"/>
    <property type="evidence" value="ECO:0007669"/>
    <property type="project" value="InterPro"/>
</dbReference>
<dbReference type="FunFam" id="3.40.190.10:FF:000054">
    <property type="entry name" value="Glutamate receptor"/>
    <property type="match status" value="1"/>
</dbReference>
<evidence type="ECO:0000256" key="3">
    <source>
        <dbReference type="ARBA" id="ARBA00022692"/>
    </source>
</evidence>
<dbReference type="InterPro" id="IPR001828">
    <property type="entry name" value="ANF_lig-bd_rcpt"/>
</dbReference>
<evidence type="ECO:0000256" key="9">
    <source>
        <dbReference type="ARBA" id="ARBA00023286"/>
    </source>
</evidence>
<evidence type="ECO:0000256" key="11">
    <source>
        <dbReference type="SAM" id="MobiDB-lite"/>
    </source>
</evidence>
<keyword evidence="13" id="KW-0732">Signal</keyword>
<dbReference type="FunFam" id="3.40.190.10:FF:000175">
    <property type="entry name" value="Glutamate receptor"/>
    <property type="match status" value="1"/>
</dbReference>
<feature type="compositionally biased region" description="Polar residues" evidence="11">
    <location>
        <begin position="1215"/>
        <end position="1224"/>
    </location>
</feature>
<evidence type="ECO:0000259" key="14">
    <source>
        <dbReference type="SMART" id="SM00079"/>
    </source>
</evidence>
<dbReference type="InterPro" id="IPR001320">
    <property type="entry name" value="Iontro_rcpt_C"/>
</dbReference>
<gene>
    <name evidence="15" type="ORF">C4D60_Mb09t10770</name>
</gene>
<dbReference type="Gene3D" id="1.10.287.70">
    <property type="match status" value="1"/>
</dbReference>
<feature type="signal peptide" evidence="13">
    <location>
        <begin position="1"/>
        <end position="21"/>
    </location>
</feature>
<dbReference type="PANTHER" id="PTHR34836">
    <property type="entry name" value="OS06G0188250 PROTEIN"/>
    <property type="match status" value="1"/>
</dbReference>
<dbReference type="SUPFAM" id="SSF53850">
    <property type="entry name" value="Periplasmic binding protein-like II"/>
    <property type="match status" value="1"/>
</dbReference>
<dbReference type="InterPro" id="IPR019594">
    <property type="entry name" value="Glu/Gly-bd"/>
</dbReference>
<comment type="subcellular location">
    <subcellularLocation>
        <location evidence="1">Membrane</location>
        <topology evidence="1">Multi-pass membrane protein</topology>
    </subcellularLocation>
</comment>
<dbReference type="Pfam" id="PF10613">
    <property type="entry name" value="Lig_chan-Glu_bd"/>
    <property type="match status" value="1"/>
</dbReference>
<keyword evidence="2" id="KW-0813">Transport</keyword>
<dbReference type="CDD" id="cd13686">
    <property type="entry name" value="GluR_Plant"/>
    <property type="match status" value="1"/>
</dbReference>
<dbReference type="EMBL" id="PYDT01000010">
    <property type="protein sequence ID" value="THU46989.1"/>
    <property type="molecule type" value="Genomic_DNA"/>
</dbReference>
<dbReference type="AlphaFoldDB" id="A0A4S8IG92"/>
<dbReference type="InterPro" id="IPR015683">
    <property type="entry name" value="Ionotropic_Glu_rcpt"/>
</dbReference>
<evidence type="ECO:0000256" key="4">
    <source>
        <dbReference type="ARBA" id="ARBA00022989"/>
    </source>
</evidence>
<dbReference type="InterPro" id="IPR028082">
    <property type="entry name" value="Peripla_BP_I"/>
</dbReference>
<evidence type="ECO:0000256" key="6">
    <source>
        <dbReference type="ARBA" id="ARBA00023136"/>
    </source>
</evidence>
<dbReference type="SUPFAM" id="SSF53822">
    <property type="entry name" value="Periplasmic binding protein-like I"/>
    <property type="match status" value="2"/>
</dbReference>
<proteinExistence type="predicted"/>
<feature type="chain" id="PRO_5020188385" description="Ionotropic glutamate receptor C-terminal domain-containing protein" evidence="13">
    <location>
        <begin position="22"/>
        <end position="1224"/>
    </location>
</feature>
<keyword evidence="10" id="KW-0407">Ion channel</keyword>
<dbReference type="Pfam" id="PF01094">
    <property type="entry name" value="ANF_receptor"/>
    <property type="match status" value="2"/>
</dbReference>
<evidence type="ECO:0000256" key="8">
    <source>
        <dbReference type="ARBA" id="ARBA00023180"/>
    </source>
</evidence>
<protein>
    <recommendedName>
        <fullName evidence="14">Ionotropic glutamate receptor C-terminal domain-containing protein</fullName>
    </recommendedName>
</protein>
<dbReference type="CDD" id="cd19990">
    <property type="entry name" value="PBP1_GABAb_receptor_plant"/>
    <property type="match status" value="2"/>
</dbReference>
<organism evidence="15 16">
    <name type="scientific">Musa balbisiana</name>
    <name type="common">Banana</name>
    <dbReference type="NCBI Taxonomy" id="52838"/>
    <lineage>
        <taxon>Eukaryota</taxon>
        <taxon>Viridiplantae</taxon>
        <taxon>Streptophyta</taxon>
        <taxon>Embryophyta</taxon>
        <taxon>Tracheophyta</taxon>
        <taxon>Spermatophyta</taxon>
        <taxon>Magnoliopsida</taxon>
        <taxon>Liliopsida</taxon>
        <taxon>Zingiberales</taxon>
        <taxon>Musaceae</taxon>
        <taxon>Musa</taxon>
    </lineage>
</organism>
<evidence type="ECO:0000313" key="15">
    <source>
        <dbReference type="EMBL" id="THU46989.1"/>
    </source>
</evidence>
<dbReference type="SMART" id="SM00079">
    <property type="entry name" value="PBPe"/>
    <property type="match status" value="1"/>
</dbReference>
<keyword evidence="9" id="KW-1071">Ligand-gated ion channel</keyword>
<dbReference type="PRINTS" id="PR01176">
    <property type="entry name" value="GABABRECEPTR"/>
</dbReference>
<dbReference type="Proteomes" id="UP000317650">
    <property type="component" value="Chromosome 9"/>
</dbReference>
<dbReference type="InterPro" id="IPR044440">
    <property type="entry name" value="GABAb_receptor_plant_PBP1"/>
</dbReference>
<evidence type="ECO:0000256" key="13">
    <source>
        <dbReference type="SAM" id="SignalP"/>
    </source>
</evidence>
<keyword evidence="4 12" id="KW-1133">Transmembrane helix</keyword>
<keyword evidence="3 12" id="KW-0812">Transmembrane</keyword>
<dbReference type="Gene3D" id="3.40.190.10">
    <property type="entry name" value="Periplasmic binding protein-like II"/>
    <property type="match status" value="2"/>
</dbReference>
<sequence>MMGSIPLLVLCFSFTLITAMAATASDNNTISGSRPSEISIGALFTFNSTIGRAAKLAIELAVDDVNKNSSVLAGTRLRLFTQDTNCSGFLGTIEALQLIEKNVVAMIGPQSSGIAHVISHAVNELHVPLLTFAATDPTLSPLQYPYLIRTTQSDDFQMKAIADIISNYGWREVIAIFVDDDYGRGGITALEDALAKKRSKISYKASFSPNADTSVLNDLLVKVNLLESRVYVVHVNPDSGLMIFSVAKSLGMMGSGYVWIASDWLASVLDSTVPINPDTTDLIQGAIVLRQHTADSDLKRAFTSRWSNMVQNGTTTSSLNTYALYAYDSVWLLAHALDQFLYEGQKISFSDDPRLHDTNGSSLHLTLLKYFDSGDKLLKQLLLTDFTGVTGHVKFNSDGNLIHPAYDILNILGPVPRRLGFWSNYSSAWFYFSLQLIEKNVVAMIGPQSSGIAHVISHAVNELHVPLLTFAATDPTLSPLQYPYLIRTTQSDDFQMKAIADIISNYGWREVIAIFVDDDYGRGGITALEDALAKKRSKISYKASFSPNADTSVLNDLLVKVNLLESRVYVVHVNPDSGLMIFSVAKSLGMMGSGYVWIASDWLASVLDSTVPINPDTTDLIQGAIVLRQHTADSDLKRAFTSRWSNMVQNGTTTSSLNTYALYAYDSVWLLAHALDQFLYEGQKISFSDDPRLHDTNGSSLHLTLLKYFDSGDKLLKQLLLTDFTGVTGHVKFNSDGNLIHPAYDILNILGPVPRRLGFWSNYSGLSVVAPEVLYGKPPNTSTSSQQLHSVIWPGDTTTIPRGWVFPNNGKSLRIGVPYRTSYKEFVTKDNGPDVVKGYCIDVFKAAVNLLPYPVPYSVILFGDGLKNPNYNDLVEKVYQNYFDAAVGDISIVTNRTRIVDFTQPYIESGLVIVAPVKERTSSPWAFLKPFTIQMWGVTGALFLFVGAVVWILEHRTNTEFRGSPRQQLVTIFWLVLSTIQVYLPWFSFSTMFFAHRYQVGSFAKNYMMEELNIAESRLVSLNNPEAYARALELGPKNGGVAAIVDELPYIELFLSNNCKYTTVGQEFTKSGWGFAFPRDSPLAVDLSTAILTLSENGDLQRIHDKWLARTGCSSQDNEIDSNRLSLSSFWGLFLICGLACLLALIVFFMRIFCQYSKYNSQDNVGSIEPERSFRRPMRLTSIKDLISFVDKKEEEVKCAIKRKSSDKQQQSSQVTNEQFMSPA</sequence>
<feature type="transmembrane region" description="Helical" evidence="12">
    <location>
        <begin position="933"/>
        <end position="953"/>
    </location>
</feature>
<feature type="transmembrane region" description="Helical" evidence="12">
    <location>
        <begin position="1130"/>
        <end position="1153"/>
    </location>
</feature>
<keyword evidence="16" id="KW-1185">Reference proteome</keyword>
<evidence type="ECO:0000256" key="12">
    <source>
        <dbReference type="SAM" id="Phobius"/>
    </source>
</evidence>
<feature type="region of interest" description="Disordered" evidence="11">
    <location>
        <begin position="1201"/>
        <end position="1224"/>
    </location>
</feature>
<feature type="domain" description="Ionotropic glutamate receptor C-terminal" evidence="14">
    <location>
        <begin position="814"/>
        <end position="1110"/>
    </location>
</feature>
<comment type="caution">
    <text evidence="15">The sequence shown here is derived from an EMBL/GenBank/DDBJ whole genome shotgun (WGS) entry which is preliminary data.</text>
</comment>
<evidence type="ECO:0000256" key="10">
    <source>
        <dbReference type="ARBA" id="ARBA00023303"/>
    </source>
</evidence>
<feature type="transmembrane region" description="Helical" evidence="12">
    <location>
        <begin position="973"/>
        <end position="995"/>
    </location>
</feature>
<accession>A0A4S8IG92</accession>
<dbReference type="STRING" id="52838.A0A4S8IG92"/>
<evidence type="ECO:0000256" key="7">
    <source>
        <dbReference type="ARBA" id="ARBA00023170"/>
    </source>
</evidence>
<name>A0A4S8IG92_MUSBA</name>
<keyword evidence="6 12" id="KW-0472">Membrane</keyword>
<keyword evidence="5" id="KW-0406">Ion transport</keyword>
<dbReference type="GO" id="GO:0016020">
    <property type="term" value="C:membrane"/>
    <property type="evidence" value="ECO:0007669"/>
    <property type="project" value="UniProtKB-SubCell"/>
</dbReference>
<dbReference type="Gene3D" id="3.40.50.2300">
    <property type="match status" value="4"/>
</dbReference>
<keyword evidence="8" id="KW-0325">Glycoprotein</keyword>
<dbReference type="FunFam" id="3.40.50.2300:FF:000081">
    <property type="entry name" value="Glutamate receptor"/>
    <property type="match status" value="2"/>
</dbReference>
<evidence type="ECO:0000256" key="1">
    <source>
        <dbReference type="ARBA" id="ARBA00004141"/>
    </source>
</evidence>
<evidence type="ECO:0000313" key="16">
    <source>
        <dbReference type="Proteomes" id="UP000317650"/>
    </source>
</evidence>
<reference evidence="15 16" key="1">
    <citation type="journal article" date="2019" name="Nat. Plants">
        <title>Genome sequencing of Musa balbisiana reveals subgenome evolution and function divergence in polyploid bananas.</title>
        <authorList>
            <person name="Yao X."/>
        </authorList>
    </citation>
    <scope>NUCLEOTIDE SEQUENCE [LARGE SCALE GENOMIC DNA]</scope>
    <source>
        <strain evidence="16">cv. DH-PKW</strain>
        <tissue evidence="15">Leaves</tissue>
    </source>
</reference>
<evidence type="ECO:0000256" key="2">
    <source>
        <dbReference type="ARBA" id="ARBA00022448"/>
    </source>
</evidence>
<evidence type="ECO:0000256" key="5">
    <source>
        <dbReference type="ARBA" id="ARBA00023065"/>
    </source>
</evidence>
<keyword evidence="7" id="KW-0675">Receptor</keyword>